<name>A0A0W0TR64_LEGER</name>
<keyword evidence="5" id="KW-1185">Reference proteome</keyword>
<dbReference type="PRINTS" id="PR00080">
    <property type="entry name" value="SDRFAMILY"/>
</dbReference>
<gene>
    <name evidence="4" type="primary">ydfG</name>
    <name evidence="4" type="ORF">Lery_1233</name>
</gene>
<dbReference type="RefSeq" id="WP_058526381.1">
    <property type="nucleotide sequence ID" value="NZ_CAAAHY010000002.1"/>
</dbReference>
<dbReference type="PROSITE" id="PS00061">
    <property type="entry name" value="ADH_SHORT"/>
    <property type="match status" value="1"/>
</dbReference>
<dbReference type="PATRIC" id="fig|448.7.peg.1291"/>
<dbReference type="InterPro" id="IPR020904">
    <property type="entry name" value="Sc_DH/Rdtase_CS"/>
</dbReference>
<proteinExistence type="inferred from homology"/>
<keyword evidence="2 4" id="KW-0560">Oxidoreductase</keyword>
<accession>A0A0W0TR64</accession>
<evidence type="ECO:0000256" key="1">
    <source>
        <dbReference type="ARBA" id="ARBA00006484"/>
    </source>
</evidence>
<evidence type="ECO:0000313" key="5">
    <source>
        <dbReference type="Proteomes" id="UP000054773"/>
    </source>
</evidence>
<dbReference type="InterPro" id="IPR002347">
    <property type="entry name" value="SDR_fam"/>
</dbReference>
<dbReference type="Proteomes" id="UP000054773">
    <property type="component" value="Unassembled WGS sequence"/>
</dbReference>
<evidence type="ECO:0000256" key="2">
    <source>
        <dbReference type="ARBA" id="ARBA00023002"/>
    </source>
</evidence>
<dbReference type="Pfam" id="PF00106">
    <property type="entry name" value="adh_short"/>
    <property type="match status" value="1"/>
</dbReference>
<sequence>MSRLENKIILITGASSGIGEACARLFASQGARLILTARRLDRLEILATELKNTHGNEPYIHCLDVRNSAAVKTFLDSLPVAWQCIDVLLNNAGLALSSDPIQNGLIDNWETMIDTNVKGLLYITRHVLPGMLQRQQGHIVNIGSIAGQEVYPNGNVYCASKHAVRALTKSMRLDLMGSPIRVSEIAPGAVETEFSLVRWQDADKAKTFYQDFTPLTAKDIADAVYYCISAPPHVNIAELTILPTDQASANHIHRKK</sequence>
<comment type="caution">
    <text evidence="4">The sequence shown here is derived from an EMBL/GenBank/DDBJ whole genome shotgun (WGS) entry which is preliminary data.</text>
</comment>
<dbReference type="EC" id="1.1.1.-" evidence="4"/>
<reference evidence="4 5" key="1">
    <citation type="submission" date="2015-11" db="EMBL/GenBank/DDBJ databases">
        <title>Genomic analysis of 38 Legionella species identifies large and diverse effector repertoires.</title>
        <authorList>
            <person name="Burstein D."/>
            <person name="Amaro F."/>
            <person name="Zusman T."/>
            <person name="Lifshitz Z."/>
            <person name="Cohen O."/>
            <person name="Gilbert J.A."/>
            <person name="Pupko T."/>
            <person name="Shuman H.A."/>
            <person name="Segal G."/>
        </authorList>
    </citation>
    <scope>NUCLEOTIDE SEQUENCE [LARGE SCALE GENOMIC DNA]</scope>
    <source>
        <strain evidence="4 5">SE-32A-C8</strain>
    </source>
</reference>
<dbReference type="PANTHER" id="PTHR42901">
    <property type="entry name" value="ALCOHOL DEHYDROGENASE"/>
    <property type="match status" value="1"/>
</dbReference>
<dbReference type="PRINTS" id="PR00081">
    <property type="entry name" value="GDHRDH"/>
</dbReference>
<dbReference type="FunFam" id="3.40.50.720:FF:000047">
    <property type="entry name" value="NADP-dependent L-serine/L-allo-threonine dehydrogenase"/>
    <property type="match status" value="1"/>
</dbReference>
<dbReference type="PANTHER" id="PTHR42901:SF1">
    <property type="entry name" value="ALCOHOL DEHYDROGENASE"/>
    <property type="match status" value="1"/>
</dbReference>
<dbReference type="Gene3D" id="3.40.50.720">
    <property type="entry name" value="NAD(P)-binding Rossmann-like Domain"/>
    <property type="match status" value="1"/>
</dbReference>
<dbReference type="SUPFAM" id="SSF51735">
    <property type="entry name" value="NAD(P)-binding Rossmann-fold domains"/>
    <property type="match status" value="1"/>
</dbReference>
<evidence type="ECO:0000256" key="3">
    <source>
        <dbReference type="RuleBase" id="RU000363"/>
    </source>
</evidence>
<dbReference type="CDD" id="cd05346">
    <property type="entry name" value="SDR_c5"/>
    <property type="match status" value="1"/>
</dbReference>
<organism evidence="4 5">
    <name type="scientific">Legionella erythra</name>
    <dbReference type="NCBI Taxonomy" id="448"/>
    <lineage>
        <taxon>Bacteria</taxon>
        <taxon>Pseudomonadati</taxon>
        <taxon>Pseudomonadota</taxon>
        <taxon>Gammaproteobacteria</taxon>
        <taxon>Legionellales</taxon>
        <taxon>Legionellaceae</taxon>
        <taxon>Legionella</taxon>
    </lineage>
</organism>
<comment type="similarity">
    <text evidence="1 3">Belongs to the short-chain dehydrogenases/reductases (SDR) family.</text>
</comment>
<protein>
    <submittedName>
        <fullName evidence="4">NADP-dependent L-serine/L-allo-threonine dehydrogenase ydfG</fullName>
        <ecNumber evidence="4">1.1.1.-</ecNumber>
    </submittedName>
</protein>
<dbReference type="InterPro" id="IPR036291">
    <property type="entry name" value="NAD(P)-bd_dom_sf"/>
</dbReference>
<dbReference type="GO" id="GO:0016616">
    <property type="term" value="F:oxidoreductase activity, acting on the CH-OH group of donors, NAD or NADP as acceptor"/>
    <property type="evidence" value="ECO:0007669"/>
    <property type="project" value="UniProtKB-ARBA"/>
</dbReference>
<dbReference type="AlphaFoldDB" id="A0A0W0TR64"/>
<dbReference type="EMBL" id="LNYA01000023">
    <property type="protein sequence ID" value="KTC98179.1"/>
    <property type="molecule type" value="Genomic_DNA"/>
</dbReference>
<dbReference type="STRING" id="448.Lery_1233"/>
<evidence type="ECO:0000313" key="4">
    <source>
        <dbReference type="EMBL" id="KTC98179.1"/>
    </source>
</evidence>
<dbReference type="OrthoDB" id="9810734at2"/>